<reference evidence="2 3" key="1">
    <citation type="submission" date="2019-09" db="EMBL/GenBank/DDBJ databases">
        <title>Draft genome sequences of 48 bacterial type strains from the CCUG.</title>
        <authorList>
            <person name="Tunovic T."/>
            <person name="Pineiro-Iglesias B."/>
            <person name="Unosson C."/>
            <person name="Inganas E."/>
            <person name="Ohlen M."/>
            <person name="Cardew S."/>
            <person name="Jensie-Markopoulos S."/>
            <person name="Salva-Serra F."/>
            <person name="Jaen-Luchoro D."/>
            <person name="Karlsson R."/>
            <person name="Svensson-Stadler L."/>
            <person name="Chun J."/>
            <person name="Moore E."/>
        </authorList>
    </citation>
    <scope>NUCLEOTIDE SEQUENCE [LARGE SCALE GENOMIC DNA]</scope>
    <source>
        <strain evidence="2 3">CCUG 65686</strain>
    </source>
</reference>
<dbReference type="InterPro" id="IPR051683">
    <property type="entry name" value="Enoyl-CoA_Hydratase/Isomerase"/>
</dbReference>
<dbReference type="PANTHER" id="PTHR42964:SF1">
    <property type="entry name" value="POLYKETIDE BIOSYNTHESIS ENOYL-COA HYDRATASE PKSH-RELATED"/>
    <property type="match status" value="1"/>
</dbReference>
<sequence>MRYETIKVSEANRVATVTLARPDVRNAFNETMIAELTTAFEWLDAHAGVRAVVLAADGPAFCAGADLNWMKKMAGYSDDENRADARKLARMLEAIHRCGKPVIARVHGDAYAGGVGLVAAADIAIVADGAKFCLSEARLGLIPATIAPYVVRAMGERAARRYFTTAEVFDSARAAALGFVHEAVPAAALDETVATLAAALVANGPDAVCACKRLVADVAGRPLDAALIEQTADWIARTRAGAEAREGIAAFLEKRTPAWRA</sequence>
<dbReference type="AlphaFoldDB" id="A0A3N7P1R9"/>
<dbReference type="KEGG" id="bstg:WT74_31030"/>
<dbReference type="Gene3D" id="3.90.226.10">
    <property type="entry name" value="2-enoyl-CoA Hydratase, Chain A, domain 1"/>
    <property type="match status" value="1"/>
</dbReference>
<evidence type="ECO:0000256" key="1">
    <source>
        <dbReference type="ARBA" id="ARBA00005254"/>
    </source>
</evidence>
<comment type="similarity">
    <text evidence="1">Belongs to the enoyl-CoA hydratase/isomerase family.</text>
</comment>
<proteinExistence type="inferred from homology"/>
<dbReference type="Proteomes" id="UP000473470">
    <property type="component" value="Unassembled WGS sequence"/>
</dbReference>
<dbReference type="PANTHER" id="PTHR42964">
    <property type="entry name" value="ENOYL-COA HYDRATASE"/>
    <property type="match status" value="1"/>
</dbReference>
<name>A0A3N7P1R9_9BURK</name>
<dbReference type="EMBL" id="VZOK01000100">
    <property type="protein sequence ID" value="KAB0631924.1"/>
    <property type="molecule type" value="Genomic_DNA"/>
</dbReference>
<dbReference type="InterPro" id="IPR001753">
    <property type="entry name" value="Enoyl-CoA_hydra/iso"/>
</dbReference>
<protein>
    <submittedName>
        <fullName evidence="2">Enoyl-CoA hydratase/isomerase family protein</fullName>
    </submittedName>
</protein>
<organism evidence="2 3">
    <name type="scientific">Burkholderia stagnalis</name>
    <dbReference type="NCBI Taxonomy" id="1503054"/>
    <lineage>
        <taxon>Bacteria</taxon>
        <taxon>Pseudomonadati</taxon>
        <taxon>Pseudomonadota</taxon>
        <taxon>Betaproteobacteria</taxon>
        <taxon>Burkholderiales</taxon>
        <taxon>Burkholderiaceae</taxon>
        <taxon>Burkholderia</taxon>
        <taxon>Burkholderia cepacia complex</taxon>
    </lineage>
</organism>
<accession>A0A3N7P1R9</accession>
<gene>
    <name evidence="2" type="ORF">F7R25_34680</name>
</gene>
<dbReference type="CDD" id="cd06558">
    <property type="entry name" value="crotonase-like"/>
    <property type="match status" value="1"/>
</dbReference>
<evidence type="ECO:0000313" key="2">
    <source>
        <dbReference type="EMBL" id="KAB0631924.1"/>
    </source>
</evidence>
<dbReference type="GO" id="GO:0016853">
    <property type="term" value="F:isomerase activity"/>
    <property type="evidence" value="ECO:0007669"/>
    <property type="project" value="UniProtKB-KW"/>
</dbReference>
<dbReference type="InterPro" id="IPR014748">
    <property type="entry name" value="Enoyl-CoA_hydra_C"/>
</dbReference>
<comment type="caution">
    <text evidence="2">The sequence shown here is derived from an EMBL/GenBank/DDBJ whole genome shotgun (WGS) entry which is preliminary data.</text>
</comment>
<dbReference type="Pfam" id="PF00378">
    <property type="entry name" value="ECH_1"/>
    <property type="match status" value="1"/>
</dbReference>
<evidence type="ECO:0000313" key="3">
    <source>
        <dbReference type="Proteomes" id="UP000473470"/>
    </source>
</evidence>
<keyword evidence="2" id="KW-0413">Isomerase</keyword>
<dbReference type="RefSeq" id="WP_059885864.1">
    <property type="nucleotide sequence ID" value="NZ_CABVPM010000114.1"/>
</dbReference>
<dbReference type="GO" id="GO:0008300">
    <property type="term" value="P:isoprenoid catabolic process"/>
    <property type="evidence" value="ECO:0007669"/>
    <property type="project" value="TreeGrafter"/>
</dbReference>
<dbReference type="Gene3D" id="1.10.12.10">
    <property type="entry name" value="Lyase 2-enoyl-coa Hydratase, Chain A, domain 2"/>
    <property type="match status" value="1"/>
</dbReference>
<dbReference type="InterPro" id="IPR029045">
    <property type="entry name" value="ClpP/crotonase-like_dom_sf"/>
</dbReference>
<dbReference type="SUPFAM" id="SSF52096">
    <property type="entry name" value="ClpP/crotonase"/>
    <property type="match status" value="1"/>
</dbReference>